<reference evidence="3 4" key="1">
    <citation type="submission" date="2020-04" db="EMBL/GenBank/DDBJ databases">
        <title>Perkinsus olseni comparative genomics.</title>
        <authorList>
            <person name="Bogema D.R."/>
        </authorList>
    </citation>
    <scope>NUCLEOTIDE SEQUENCE [LARGE SCALE GENOMIC DNA]</scope>
    <source>
        <strain evidence="1">ATCC PRA-205</strain>
        <strain evidence="2 3">ATCC PRA-207</strain>
    </source>
</reference>
<dbReference type="EMBL" id="JABANO010009674">
    <property type="protein sequence ID" value="KAF4746433.1"/>
    <property type="molecule type" value="Genomic_DNA"/>
</dbReference>
<comment type="caution">
    <text evidence="2">The sequence shown here is derived from an EMBL/GenBank/DDBJ whole genome shotgun (WGS) entry which is preliminary data.</text>
</comment>
<dbReference type="Proteomes" id="UP000574390">
    <property type="component" value="Unassembled WGS sequence"/>
</dbReference>
<evidence type="ECO:0000313" key="4">
    <source>
        <dbReference type="Proteomes" id="UP000574390"/>
    </source>
</evidence>
<dbReference type="Proteomes" id="UP000553632">
    <property type="component" value="Unassembled WGS sequence"/>
</dbReference>
<protein>
    <submittedName>
        <fullName evidence="2">Uncharacterized protein</fullName>
    </submittedName>
</protein>
<evidence type="ECO:0000313" key="2">
    <source>
        <dbReference type="EMBL" id="KAF4746433.1"/>
    </source>
</evidence>
<accession>A0A7J6TMD8</accession>
<keyword evidence="3" id="KW-1185">Reference proteome</keyword>
<organism evidence="2 3">
    <name type="scientific">Perkinsus olseni</name>
    <name type="common">Perkinsus atlanticus</name>
    <dbReference type="NCBI Taxonomy" id="32597"/>
    <lineage>
        <taxon>Eukaryota</taxon>
        <taxon>Sar</taxon>
        <taxon>Alveolata</taxon>
        <taxon>Perkinsozoa</taxon>
        <taxon>Perkinsea</taxon>
        <taxon>Perkinsida</taxon>
        <taxon>Perkinsidae</taxon>
        <taxon>Perkinsus</taxon>
    </lineage>
</organism>
<proteinExistence type="predicted"/>
<dbReference type="AlphaFoldDB" id="A0A7J6TMD8"/>
<dbReference type="EMBL" id="JABANM010015807">
    <property type="protein sequence ID" value="KAF4730450.1"/>
    <property type="molecule type" value="Genomic_DNA"/>
</dbReference>
<evidence type="ECO:0000313" key="1">
    <source>
        <dbReference type="EMBL" id="KAF4730450.1"/>
    </source>
</evidence>
<name>A0A7J6TMD8_PEROL</name>
<evidence type="ECO:0000313" key="3">
    <source>
        <dbReference type="Proteomes" id="UP000553632"/>
    </source>
</evidence>
<gene>
    <name evidence="1" type="ORF">FOZ62_018596</name>
    <name evidence="2" type="ORF">FOZ63_016997</name>
</gene>
<sequence length="114" mass="13002">MPLAGVDKETLILGVSLLTSLQPYGYSSAILDLHAKPDGFGVVTDHWSDLQMEHSFTTTLKRMRGTSCYMQRGRDFMAFFWRVEIFGFKTCLRGMCALFATPCPSWPRDQDNRK</sequence>